<dbReference type="CDD" id="cd04302">
    <property type="entry name" value="HAD_5NT"/>
    <property type="match status" value="1"/>
</dbReference>
<dbReference type="SFLD" id="SFLDG01135">
    <property type="entry name" value="C1.5.6:_HAD__Beta-PGM__Phospha"/>
    <property type="match status" value="1"/>
</dbReference>
<dbReference type="Proteomes" id="UP001305815">
    <property type="component" value="Chromosome"/>
</dbReference>
<reference evidence="2" key="1">
    <citation type="journal article" date="2023" name="Int. J. Syst. Evol. Microbiol.">
        <title>Claveliimonas bilis gen. nov., sp. nov., deoxycholic acid-producing bacteria isolated from human faeces, and reclassification of Sellimonas monacensis Zenner et al. 2021 as Claveliimonas monacensis comb. nov.</title>
        <authorList>
            <person name="Hisatomi A."/>
            <person name="Kastawa N.W.E.P.G."/>
            <person name="Song I."/>
            <person name="Ohkuma M."/>
            <person name="Fukiya S."/>
            <person name="Sakamoto M."/>
        </authorList>
    </citation>
    <scope>NUCLEOTIDE SEQUENCE [LARGE SCALE GENOMIC DNA]</scope>
    <source>
        <strain evidence="2">12BBH14</strain>
    </source>
</reference>
<dbReference type="InterPro" id="IPR041492">
    <property type="entry name" value="HAD_2"/>
</dbReference>
<dbReference type="Pfam" id="PF13419">
    <property type="entry name" value="HAD_2"/>
    <property type="match status" value="1"/>
</dbReference>
<name>A0ABM8I4X8_9FIRM</name>
<dbReference type="SUPFAM" id="SSF56784">
    <property type="entry name" value="HAD-like"/>
    <property type="match status" value="1"/>
</dbReference>
<proteinExistence type="predicted"/>
<accession>A0ABM8I4X8</accession>
<dbReference type="RefSeq" id="WP_316265112.1">
    <property type="nucleotide sequence ID" value="NZ_AP027742.1"/>
</dbReference>
<dbReference type="SFLD" id="SFLDG01129">
    <property type="entry name" value="C1.5:_HAD__Beta-PGM__Phosphata"/>
    <property type="match status" value="1"/>
</dbReference>
<organism evidence="1 2">
    <name type="scientific">Claveliimonas bilis</name>
    <dbReference type="NCBI Taxonomy" id="3028070"/>
    <lineage>
        <taxon>Bacteria</taxon>
        <taxon>Bacillati</taxon>
        <taxon>Bacillota</taxon>
        <taxon>Clostridia</taxon>
        <taxon>Lachnospirales</taxon>
        <taxon>Lachnospiraceae</taxon>
        <taxon>Claveliimonas</taxon>
    </lineage>
</organism>
<dbReference type="PANTHER" id="PTHR43434:SF20">
    <property type="entry name" value="5'-NUCLEOTIDASE"/>
    <property type="match status" value="1"/>
</dbReference>
<gene>
    <name evidence="1" type="ORF">Lac1_23030</name>
</gene>
<dbReference type="InterPro" id="IPR050155">
    <property type="entry name" value="HAD-like_hydrolase_sf"/>
</dbReference>
<keyword evidence="2" id="KW-1185">Reference proteome</keyword>
<evidence type="ECO:0000313" key="2">
    <source>
        <dbReference type="Proteomes" id="UP001305815"/>
    </source>
</evidence>
<dbReference type="InterPro" id="IPR023214">
    <property type="entry name" value="HAD_sf"/>
</dbReference>
<dbReference type="Gene3D" id="1.10.150.240">
    <property type="entry name" value="Putative phosphatase, domain 2"/>
    <property type="match status" value="1"/>
</dbReference>
<dbReference type="InterPro" id="IPR036412">
    <property type="entry name" value="HAD-like_sf"/>
</dbReference>
<protein>
    <submittedName>
        <fullName evidence="1">Phosphoglycolate phosphatase</fullName>
    </submittedName>
</protein>
<sequence length="215" mass="24569">MKNYQYFLFDLDGTVTDPGEGITNSVMYALQKFGIHERDRRKLYRFIGPPLADSFREFYGFSADEAKKGIRFYREYYSKKGIFENKLYPGIEDVLKRMKEDGKTLVLATSKPEFFAGQILEYFHLDSYFTFVAGATMDENRVKKGDVIAYALEQCSITDKRKALMIGDRKHDIQGAKENGLDSMGVLYGYGSREELETAGADYLAETVEDIYGSV</sequence>
<dbReference type="PANTHER" id="PTHR43434">
    <property type="entry name" value="PHOSPHOGLYCOLATE PHOSPHATASE"/>
    <property type="match status" value="1"/>
</dbReference>
<evidence type="ECO:0000313" key="1">
    <source>
        <dbReference type="EMBL" id="BDZ78120.1"/>
    </source>
</evidence>
<dbReference type="Gene3D" id="3.40.50.1000">
    <property type="entry name" value="HAD superfamily/HAD-like"/>
    <property type="match status" value="1"/>
</dbReference>
<dbReference type="EMBL" id="AP027742">
    <property type="protein sequence ID" value="BDZ78120.1"/>
    <property type="molecule type" value="Genomic_DNA"/>
</dbReference>
<dbReference type="InterPro" id="IPR023198">
    <property type="entry name" value="PGP-like_dom2"/>
</dbReference>
<dbReference type="SFLD" id="SFLDS00003">
    <property type="entry name" value="Haloacid_Dehalogenase"/>
    <property type="match status" value="1"/>
</dbReference>